<evidence type="ECO:0000313" key="5">
    <source>
        <dbReference type="EMBL" id="CAE0009943.1"/>
    </source>
</evidence>
<dbReference type="PANTHER" id="PTHR31442:SF29">
    <property type="entry name" value="HOMEODOMAIN-LIKE SUPERFAMILY PROTEIN"/>
    <property type="match status" value="1"/>
</dbReference>
<sequence length="279" mass="29682">MDSPPASPGGTPMAVKATTTATTSSSGQKAHRLPPRPATNHVPAHALAFPGDVIAGIAVKRKGRPPKRGRLDWPPEMQTRFIETVKQIGADNATPTKIMEIMGMPQRQHTRHHVAAQLQRYRYHARKETPSVHPGGVDMTVTAGPPPPSHHAKTGDAKDDSPSSAGVAAGDAGAHAQDNPSSYAYSAHALQQQYAAYHQRQQQQYPYHRHAHMYASEQHEYSQGGGMLPPSDAPYGLVNMSESSAMQQNSQYQQMYDVWMARGGGGGGGGRSGGGGAAA</sequence>
<evidence type="ECO:0000256" key="3">
    <source>
        <dbReference type="ARBA" id="ARBA00023242"/>
    </source>
</evidence>
<evidence type="ECO:0000256" key="4">
    <source>
        <dbReference type="SAM" id="MobiDB-lite"/>
    </source>
</evidence>
<reference evidence="5" key="1">
    <citation type="submission" date="2021-01" db="EMBL/GenBank/DDBJ databases">
        <authorList>
            <person name="Corre E."/>
            <person name="Pelletier E."/>
            <person name="Niang G."/>
            <person name="Scheremetjew M."/>
            <person name="Finn R."/>
            <person name="Kale V."/>
            <person name="Holt S."/>
            <person name="Cochrane G."/>
            <person name="Meng A."/>
            <person name="Brown T."/>
            <person name="Cohen L."/>
        </authorList>
    </citation>
    <scope>NUCLEOTIDE SEQUENCE</scope>
    <source>
        <strain evidence="5">RCC2336</strain>
    </source>
</reference>
<dbReference type="SUPFAM" id="SSF46689">
    <property type="entry name" value="Homeodomain-like"/>
    <property type="match status" value="1"/>
</dbReference>
<feature type="compositionally biased region" description="Low complexity" evidence="4">
    <location>
        <begin position="17"/>
        <end position="26"/>
    </location>
</feature>
<keyword evidence="1" id="KW-0805">Transcription regulation</keyword>
<accession>A0A7S2YWU4</accession>
<proteinExistence type="predicted"/>
<dbReference type="GO" id="GO:0005634">
    <property type="term" value="C:nucleus"/>
    <property type="evidence" value="ECO:0007669"/>
    <property type="project" value="TreeGrafter"/>
</dbReference>
<evidence type="ECO:0008006" key="6">
    <source>
        <dbReference type="Google" id="ProtNLM"/>
    </source>
</evidence>
<dbReference type="InterPro" id="IPR009057">
    <property type="entry name" value="Homeodomain-like_sf"/>
</dbReference>
<organism evidence="5">
    <name type="scientific">Pycnococcus provasolii</name>
    <dbReference type="NCBI Taxonomy" id="41880"/>
    <lineage>
        <taxon>Eukaryota</taxon>
        <taxon>Viridiplantae</taxon>
        <taxon>Chlorophyta</taxon>
        <taxon>Pseudoscourfieldiophyceae</taxon>
        <taxon>Pseudoscourfieldiales</taxon>
        <taxon>Pycnococcaceae</taxon>
        <taxon>Pycnococcus</taxon>
    </lineage>
</organism>
<dbReference type="InterPro" id="IPR044841">
    <property type="entry name" value="LUX/BOA-like"/>
</dbReference>
<evidence type="ECO:0000256" key="2">
    <source>
        <dbReference type="ARBA" id="ARBA00023163"/>
    </source>
</evidence>
<dbReference type="GO" id="GO:0003677">
    <property type="term" value="F:DNA binding"/>
    <property type="evidence" value="ECO:0007669"/>
    <property type="project" value="InterPro"/>
</dbReference>
<dbReference type="Gene3D" id="1.10.10.60">
    <property type="entry name" value="Homeodomain-like"/>
    <property type="match status" value="1"/>
</dbReference>
<protein>
    <recommendedName>
        <fullName evidence="6">HTH myb-type domain-containing protein</fullName>
    </recommendedName>
</protein>
<dbReference type="GO" id="GO:0003700">
    <property type="term" value="F:DNA-binding transcription factor activity"/>
    <property type="evidence" value="ECO:0007669"/>
    <property type="project" value="InterPro"/>
</dbReference>
<feature type="region of interest" description="Disordered" evidence="4">
    <location>
        <begin position="129"/>
        <end position="180"/>
    </location>
</feature>
<feature type="region of interest" description="Disordered" evidence="4">
    <location>
        <begin position="1"/>
        <end position="42"/>
    </location>
</feature>
<keyword evidence="2" id="KW-0804">Transcription</keyword>
<feature type="compositionally biased region" description="Low complexity" evidence="4">
    <location>
        <begin position="162"/>
        <end position="176"/>
    </location>
</feature>
<gene>
    <name evidence="5" type="ORF">PPRO1316_LOCUS1256</name>
</gene>
<dbReference type="EMBL" id="HBHV01001802">
    <property type="protein sequence ID" value="CAE0009943.1"/>
    <property type="molecule type" value="Transcribed_RNA"/>
</dbReference>
<dbReference type="InterPro" id="IPR006447">
    <property type="entry name" value="Myb_dom_plants"/>
</dbReference>
<name>A0A7S2YWU4_9CHLO</name>
<evidence type="ECO:0000256" key="1">
    <source>
        <dbReference type="ARBA" id="ARBA00023015"/>
    </source>
</evidence>
<dbReference type="NCBIfam" id="TIGR01557">
    <property type="entry name" value="myb_SHAQKYF"/>
    <property type="match status" value="1"/>
</dbReference>
<keyword evidence="3" id="KW-0539">Nucleus</keyword>
<dbReference type="AlphaFoldDB" id="A0A7S2YWU4"/>
<dbReference type="PANTHER" id="PTHR31442">
    <property type="entry name" value="HOMEODOMAIN-LIKE SUPERFAMILY PROTEIN-RELATED"/>
    <property type="match status" value="1"/>
</dbReference>